<keyword evidence="3 6" id="KW-0690">Ribosome biogenesis</keyword>
<accession>A0ABD0JD94</accession>
<evidence type="ECO:0000256" key="2">
    <source>
        <dbReference type="ARBA" id="ARBA00009418"/>
    </source>
</evidence>
<keyword evidence="10" id="KW-1185">Reference proteome</keyword>
<evidence type="ECO:0000256" key="7">
    <source>
        <dbReference type="SAM" id="Coils"/>
    </source>
</evidence>
<dbReference type="GO" id="GO:0005730">
    <property type="term" value="C:nucleolus"/>
    <property type="evidence" value="ECO:0007669"/>
    <property type="project" value="UniProtKB-SubCell"/>
</dbReference>
<keyword evidence="5 6" id="KW-0539">Nucleus</keyword>
<name>A0ABD0JD94_9CAEN</name>
<feature type="compositionally biased region" description="Basic and acidic residues" evidence="8">
    <location>
        <begin position="72"/>
        <end position="86"/>
    </location>
</feature>
<comment type="function">
    <text evidence="6">Component of the 90S pre-ribosome involved in the maturation of rRNAs. Required for early cleavages of the pre-RNAs in the 40S ribosomal subunit maturation pathway.</text>
</comment>
<feature type="region of interest" description="Disordered" evidence="8">
    <location>
        <begin position="51"/>
        <end position="100"/>
    </location>
</feature>
<keyword evidence="4 6" id="KW-0698">rRNA processing</keyword>
<feature type="region of interest" description="Disordered" evidence="8">
    <location>
        <begin position="124"/>
        <end position="171"/>
    </location>
</feature>
<evidence type="ECO:0000256" key="3">
    <source>
        <dbReference type="ARBA" id="ARBA00022517"/>
    </source>
</evidence>
<dbReference type="Pfam" id="PF06102">
    <property type="entry name" value="RRP36"/>
    <property type="match status" value="1"/>
</dbReference>
<comment type="subcellular location">
    <subcellularLocation>
        <location evidence="1 6">Nucleus</location>
        <location evidence="1 6">Nucleolus</location>
    </subcellularLocation>
</comment>
<evidence type="ECO:0000256" key="8">
    <source>
        <dbReference type="SAM" id="MobiDB-lite"/>
    </source>
</evidence>
<evidence type="ECO:0000313" key="10">
    <source>
        <dbReference type="Proteomes" id="UP001519460"/>
    </source>
</evidence>
<evidence type="ECO:0000256" key="5">
    <source>
        <dbReference type="ARBA" id="ARBA00023242"/>
    </source>
</evidence>
<feature type="compositionally biased region" description="Basic and acidic residues" evidence="8">
    <location>
        <begin position="129"/>
        <end position="145"/>
    </location>
</feature>
<evidence type="ECO:0000256" key="6">
    <source>
        <dbReference type="RuleBase" id="RU368027"/>
    </source>
</evidence>
<dbReference type="GO" id="GO:0006364">
    <property type="term" value="P:rRNA processing"/>
    <property type="evidence" value="ECO:0007669"/>
    <property type="project" value="UniProtKB-UniRule"/>
</dbReference>
<feature type="region of interest" description="Disordered" evidence="8">
    <location>
        <begin position="263"/>
        <end position="292"/>
    </location>
</feature>
<keyword evidence="7" id="KW-0175">Coiled coil</keyword>
<comment type="similarity">
    <text evidence="2 6">Belongs to the RRP36 family.</text>
</comment>
<evidence type="ECO:0000313" key="9">
    <source>
        <dbReference type="EMBL" id="KAK7469612.1"/>
    </source>
</evidence>
<evidence type="ECO:0000256" key="4">
    <source>
        <dbReference type="ARBA" id="ARBA00022552"/>
    </source>
</evidence>
<reference evidence="9 10" key="1">
    <citation type="journal article" date="2023" name="Sci. Data">
        <title>Genome assembly of the Korean intertidal mud-creeper Batillaria attramentaria.</title>
        <authorList>
            <person name="Patra A.K."/>
            <person name="Ho P.T."/>
            <person name="Jun S."/>
            <person name="Lee S.J."/>
            <person name="Kim Y."/>
            <person name="Won Y.J."/>
        </authorList>
    </citation>
    <scope>NUCLEOTIDE SEQUENCE [LARGE SCALE GENOMIC DNA]</scope>
    <source>
        <strain evidence="9">Wonlab-2016</strain>
    </source>
</reference>
<feature type="compositionally biased region" description="Basic and acidic residues" evidence="8">
    <location>
        <begin position="279"/>
        <end position="292"/>
    </location>
</feature>
<feature type="coiled-coil region" evidence="7">
    <location>
        <begin position="194"/>
        <end position="231"/>
    </location>
</feature>
<dbReference type="PANTHER" id="PTHR21738">
    <property type="entry name" value="RIBOSOMAL RNA PROCESSING PROTEIN 36 HOMOLOG"/>
    <property type="match status" value="1"/>
</dbReference>
<gene>
    <name evidence="9" type="ORF">BaRGS_00036341</name>
</gene>
<comment type="caution">
    <text evidence="9">The sequence shown here is derived from an EMBL/GenBank/DDBJ whole genome shotgun (WGS) entry which is preliminary data.</text>
</comment>
<dbReference type="PANTHER" id="PTHR21738:SF0">
    <property type="entry name" value="RIBOSOMAL RNA PROCESSING PROTEIN 36 HOMOLOG"/>
    <property type="match status" value="1"/>
</dbReference>
<evidence type="ECO:0000256" key="1">
    <source>
        <dbReference type="ARBA" id="ARBA00004604"/>
    </source>
</evidence>
<dbReference type="GO" id="GO:1990904">
    <property type="term" value="C:ribonucleoprotein complex"/>
    <property type="evidence" value="ECO:0007669"/>
    <property type="project" value="UniProtKB-KW"/>
</dbReference>
<comment type="subunit">
    <text evidence="6">Associates with 90S and pre-40S pre-ribosomal particles.</text>
</comment>
<organism evidence="9 10">
    <name type="scientific">Batillaria attramentaria</name>
    <dbReference type="NCBI Taxonomy" id="370345"/>
    <lineage>
        <taxon>Eukaryota</taxon>
        <taxon>Metazoa</taxon>
        <taxon>Spiralia</taxon>
        <taxon>Lophotrochozoa</taxon>
        <taxon>Mollusca</taxon>
        <taxon>Gastropoda</taxon>
        <taxon>Caenogastropoda</taxon>
        <taxon>Sorbeoconcha</taxon>
        <taxon>Cerithioidea</taxon>
        <taxon>Batillariidae</taxon>
        <taxon>Batillaria</taxon>
    </lineage>
</organism>
<protein>
    <recommendedName>
        <fullName evidence="6">rRNA biogenesis protein RRP36</fullName>
    </recommendedName>
</protein>
<dbReference type="Proteomes" id="UP001519460">
    <property type="component" value="Unassembled WGS sequence"/>
</dbReference>
<dbReference type="AlphaFoldDB" id="A0ABD0JD94"/>
<dbReference type="InterPro" id="IPR009292">
    <property type="entry name" value="RRP36"/>
</dbReference>
<sequence length="292" mass="33245">MMSTKSSGPRLTEALSVLGQRVTGPTVECRPYTSVTRRGLIRDPLSKSCLYGPADDTHRLVSESPLVPSTRAGDDSQKVGDEKESAPGKAPAAGIHDELSDLTAEELQTLKEKMGLKAFRKVFGAQSSEKSHSPSRFHRENKNRPSEVSSKRKVSVVRDMPGVSGVTRDPRFDDISGEFRQDIFERDFSFIDDIKSLEKKKVQKQLKKERREEKKEKLKRLLNKMDWKKKEKAMVKEGKAPYFLKKSDKTKLELAEKFKTLKQKGQVKQFIQKKRKRNSAKDRKKLPDARPS</sequence>
<proteinExistence type="inferred from homology"/>
<keyword evidence="6" id="KW-0687">Ribonucleoprotein</keyword>
<dbReference type="EMBL" id="JACVVK020000510">
    <property type="protein sequence ID" value="KAK7469612.1"/>
    <property type="molecule type" value="Genomic_DNA"/>
</dbReference>